<sequence length="150" mass="17411">MPTDTARDEFASKCNGALLFAQKVANTSVSVTRNSWSSVDFSRDSHSFDAKASNEAKRHPENETARALDPTSKTLPEEKRMRYNHKEACQKRFSAKGDPMYEGFDSEVCEQFFRWLNGFRHIFRRTTIEMLCLLYQHLSLHNTLRRGGWK</sequence>
<keyword evidence="3" id="KW-1185">Reference proteome</keyword>
<dbReference type="Proteomes" id="UP000041254">
    <property type="component" value="Unassembled WGS sequence"/>
</dbReference>
<evidence type="ECO:0000313" key="3">
    <source>
        <dbReference type="Proteomes" id="UP000041254"/>
    </source>
</evidence>
<gene>
    <name evidence="2" type="ORF">Vbra_23193</name>
</gene>
<reference evidence="2 3" key="1">
    <citation type="submission" date="2014-11" db="EMBL/GenBank/DDBJ databases">
        <authorList>
            <person name="Zhu J."/>
            <person name="Qi W."/>
            <person name="Song R."/>
        </authorList>
    </citation>
    <scope>NUCLEOTIDE SEQUENCE [LARGE SCALE GENOMIC DNA]</scope>
</reference>
<dbReference type="AlphaFoldDB" id="A0A0G4H1K5"/>
<dbReference type="VEuPathDB" id="CryptoDB:Vbra_23193"/>
<name>A0A0G4H1K5_VITBC</name>
<feature type="region of interest" description="Disordered" evidence="1">
    <location>
        <begin position="39"/>
        <end position="73"/>
    </location>
</feature>
<organism evidence="2 3">
    <name type="scientific">Vitrella brassicaformis (strain CCMP3155)</name>
    <dbReference type="NCBI Taxonomy" id="1169540"/>
    <lineage>
        <taxon>Eukaryota</taxon>
        <taxon>Sar</taxon>
        <taxon>Alveolata</taxon>
        <taxon>Colpodellida</taxon>
        <taxon>Vitrellaceae</taxon>
        <taxon>Vitrella</taxon>
    </lineage>
</organism>
<dbReference type="EMBL" id="CDMY01000941">
    <property type="protein sequence ID" value="CEM37498.1"/>
    <property type="molecule type" value="Genomic_DNA"/>
</dbReference>
<feature type="compositionally biased region" description="Basic and acidic residues" evidence="1">
    <location>
        <begin position="41"/>
        <end position="66"/>
    </location>
</feature>
<accession>A0A0G4H1K5</accession>
<evidence type="ECO:0000256" key="1">
    <source>
        <dbReference type="SAM" id="MobiDB-lite"/>
    </source>
</evidence>
<dbReference type="OrthoDB" id="10067685at2759"/>
<dbReference type="InParanoid" id="A0A0G4H1K5"/>
<proteinExistence type="predicted"/>
<evidence type="ECO:0000313" key="2">
    <source>
        <dbReference type="EMBL" id="CEM37498.1"/>
    </source>
</evidence>
<protein>
    <submittedName>
        <fullName evidence="2">Uncharacterized protein</fullName>
    </submittedName>
</protein>